<dbReference type="Pfam" id="PF13676">
    <property type="entry name" value="TIR_2"/>
    <property type="match status" value="1"/>
</dbReference>
<dbReference type="KEGG" id="spu:100892829"/>
<dbReference type="InterPro" id="IPR011989">
    <property type="entry name" value="ARM-like"/>
</dbReference>
<evidence type="ECO:0000313" key="4">
    <source>
        <dbReference type="EnsemblMetazoa" id="XP_030828274"/>
    </source>
</evidence>
<protein>
    <recommendedName>
        <fullName evidence="3">TIR domain-containing protein</fullName>
    </recommendedName>
</protein>
<dbReference type="SUPFAM" id="SSF48371">
    <property type="entry name" value="ARM repeat"/>
    <property type="match status" value="1"/>
</dbReference>
<dbReference type="PANTHER" id="PTHR46270">
    <property type="entry name" value="ARMADILLO-TYPE FOLD-RELATED"/>
    <property type="match status" value="1"/>
</dbReference>
<reference evidence="4" key="2">
    <citation type="submission" date="2021-01" db="UniProtKB">
        <authorList>
            <consortium name="EnsemblMetazoa"/>
        </authorList>
    </citation>
    <scope>IDENTIFICATION</scope>
</reference>
<dbReference type="InterPro" id="IPR035897">
    <property type="entry name" value="Toll_tir_struct_dom_sf"/>
</dbReference>
<dbReference type="GeneID" id="100892829"/>
<sequence length="771" mass="85209">MPLPKSPVSQPSQLPLDLSQPSLSTHNTLIFTTHSYFSLVSTSISSSTITSSPPLQPLPPSLSSSYPLVSEHQDKLILESTVIETSPTSSSSVLSQSHKLKQSSSIMSATSLSSTSSQPLLESPSTVAPSSLPSSSITSSPPSSSPPSSSTTTSSPTTSSPPASSILPVPSAMESPDSTTSNTVKMEDKLLDDMKEDLMKLRDMSSWSTPEAAQLVKGISACYWNAEGHQQEVAEAFCELQGSELFINMILALNKEGLFSQNPTWQTAFYIYNTLWNLSDASLTLALRLGQGGMIKLCTTNISHKPYRDNMVQKNVLFLIKASLNILHNLAKAPGNKHVYREEKVVESMEPFLEGDPYLKAVSMMTLAYIVEEGQEEILAEKGTNTIEYLVEILKDAQNSKDKRCQGLSVEEVTAALGRLAVHDNNKYKIVEAGGLPLMISMLHDESVETQEASAHAVWNLAFSDDVSEKLRSNTDCMMALQDLSTSSSSEVAKAANGALWVINKEGEKKDLVKENEDDTGLGHSLSRKQPHIMLSYQWGCQPLVLKMRDVLAKAGYNIWVDVDCMYGSTLQAMAEAIENACAIVMCMSERYKESPNCRTEAEYAFQLRKRIIPVMMEEYYQPDGWLGIILGAKFYMDFSGRLDIEEEMNKLLKEVQMHSAEAKIIYKDDTDDGVLVGASISFPLESAGISIKMESLDWSASQVQDWLIENELEHLRPLMAEYNGKLLNQLYKMRQEAPDFFYLSIKEDFGLKKLIDILRFTEALDSLLSN</sequence>
<dbReference type="AlphaFoldDB" id="A0A7M7SSN8"/>
<feature type="domain" description="TIR" evidence="3">
    <location>
        <begin position="533"/>
        <end position="653"/>
    </location>
</feature>
<reference evidence="5" key="1">
    <citation type="submission" date="2015-02" db="EMBL/GenBank/DDBJ databases">
        <title>Genome sequencing for Strongylocentrotus purpuratus.</title>
        <authorList>
            <person name="Murali S."/>
            <person name="Liu Y."/>
            <person name="Vee V."/>
            <person name="English A."/>
            <person name="Wang M."/>
            <person name="Skinner E."/>
            <person name="Han Y."/>
            <person name="Muzny D.M."/>
            <person name="Worley K.C."/>
            <person name="Gibbs R.A."/>
        </authorList>
    </citation>
    <scope>NUCLEOTIDE SEQUENCE</scope>
</reference>
<feature type="compositionally biased region" description="Low complexity" evidence="2">
    <location>
        <begin position="111"/>
        <end position="168"/>
    </location>
</feature>
<dbReference type="InParanoid" id="A0A7M7SSN8"/>
<name>A0A7M7SSN8_STRPU</name>
<dbReference type="Pfam" id="PF00514">
    <property type="entry name" value="Arm"/>
    <property type="match status" value="1"/>
</dbReference>
<keyword evidence="5" id="KW-1185">Reference proteome</keyword>
<organism evidence="4 5">
    <name type="scientific">Strongylocentrotus purpuratus</name>
    <name type="common">Purple sea urchin</name>
    <dbReference type="NCBI Taxonomy" id="7668"/>
    <lineage>
        <taxon>Eukaryota</taxon>
        <taxon>Metazoa</taxon>
        <taxon>Echinodermata</taxon>
        <taxon>Eleutherozoa</taxon>
        <taxon>Echinozoa</taxon>
        <taxon>Echinoidea</taxon>
        <taxon>Euechinoidea</taxon>
        <taxon>Echinacea</taxon>
        <taxon>Camarodonta</taxon>
        <taxon>Echinidea</taxon>
        <taxon>Strongylocentrotidae</taxon>
        <taxon>Strongylocentrotus</taxon>
    </lineage>
</organism>
<evidence type="ECO:0000256" key="1">
    <source>
        <dbReference type="PROSITE-ProRule" id="PRU00259"/>
    </source>
</evidence>
<proteinExistence type="predicted"/>
<dbReference type="Gene3D" id="3.40.50.10140">
    <property type="entry name" value="Toll/interleukin-1 receptor homology (TIR) domain"/>
    <property type="match status" value="1"/>
</dbReference>
<dbReference type="InterPro" id="IPR000225">
    <property type="entry name" value="Armadillo"/>
</dbReference>
<feature type="repeat" description="ARM" evidence="1">
    <location>
        <begin position="385"/>
        <end position="435"/>
    </location>
</feature>
<dbReference type="SUPFAM" id="SSF52200">
    <property type="entry name" value="Toll/Interleukin receptor TIR domain"/>
    <property type="match status" value="1"/>
</dbReference>
<evidence type="ECO:0000256" key="2">
    <source>
        <dbReference type="SAM" id="MobiDB-lite"/>
    </source>
</evidence>
<dbReference type="Proteomes" id="UP000007110">
    <property type="component" value="Unassembled WGS sequence"/>
</dbReference>
<dbReference type="InterPro" id="IPR013761">
    <property type="entry name" value="SAM/pointed_sf"/>
</dbReference>
<dbReference type="RefSeq" id="XP_030828274.1">
    <property type="nucleotide sequence ID" value="XM_030972414.1"/>
</dbReference>
<dbReference type="SMART" id="SM00185">
    <property type="entry name" value="ARM"/>
    <property type="match status" value="2"/>
</dbReference>
<evidence type="ECO:0000313" key="5">
    <source>
        <dbReference type="Proteomes" id="UP000007110"/>
    </source>
</evidence>
<dbReference type="SUPFAM" id="SSF47769">
    <property type="entry name" value="SAM/Pointed domain"/>
    <property type="match status" value="1"/>
</dbReference>
<dbReference type="InterPro" id="IPR000157">
    <property type="entry name" value="TIR_dom"/>
</dbReference>
<accession>A0A7M7SSN8</accession>
<dbReference type="InterPro" id="IPR016024">
    <property type="entry name" value="ARM-type_fold"/>
</dbReference>
<feature type="region of interest" description="Disordered" evidence="2">
    <location>
        <begin position="111"/>
        <end position="185"/>
    </location>
</feature>
<evidence type="ECO:0000259" key="3">
    <source>
        <dbReference type="Pfam" id="PF13676"/>
    </source>
</evidence>
<dbReference type="Gene3D" id="1.25.10.10">
    <property type="entry name" value="Leucine-rich Repeat Variant"/>
    <property type="match status" value="1"/>
</dbReference>
<dbReference type="GO" id="GO:0007165">
    <property type="term" value="P:signal transduction"/>
    <property type="evidence" value="ECO:0007669"/>
    <property type="project" value="InterPro"/>
</dbReference>
<dbReference type="PROSITE" id="PS50176">
    <property type="entry name" value="ARM_REPEAT"/>
    <property type="match status" value="1"/>
</dbReference>
<dbReference type="EnsemblMetazoa" id="XM_030972414">
    <property type="protein sequence ID" value="XP_030828274"/>
    <property type="gene ID" value="LOC100892829"/>
</dbReference>
<dbReference type="PANTHER" id="PTHR46270:SF2">
    <property type="entry name" value="TIR DOMAIN-CONTAINING PROTEIN"/>
    <property type="match status" value="1"/>
</dbReference>
<dbReference type="OMA" id="SEKRRCH"/>